<feature type="transmembrane region" description="Helical" evidence="1">
    <location>
        <begin position="190"/>
        <end position="208"/>
    </location>
</feature>
<dbReference type="EMBL" id="CAJOBS010000942">
    <property type="protein sequence ID" value="CAF4664046.1"/>
    <property type="molecule type" value="Genomic_DNA"/>
</dbReference>
<dbReference type="EMBL" id="CAJNYU010002049">
    <property type="protein sequence ID" value="CAF3499162.1"/>
    <property type="molecule type" value="Genomic_DNA"/>
</dbReference>
<organism evidence="5 6">
    <name type="scientific">Rotaria socialis</name>
    <dbReference type="NCBI Taxonomy" id="392032"/>
    <lineage>
        <taxon>Eukaryota</taxon>
        <taxon>Metazoa</taxon>
        <taxon>Spiralia</taxon>
        <taxon>Gnathifera</taxon>
        <taxon>Rotifera</taxon>
        <taxon>Eurotatoria</taxon>
        <taxon>Bdelloidea</taxon>
        <taxon>Philodinida</taxon>
        <taxon>Philodinidae</taxon>
        <taxon>Rotaria</taxon>
    </lineage>
</organism>
<evidence type="ECO:0000313" key="6">
    <source>
        <dbReference type="Proteomes" id="UP000663838"/>
    </source>
</evidence>
<dbReference type="Proteomes" id="UP000663838">
    <property type="component" value="Unassembled WGS sequence"/>
</dbReference>
<keyword evidence="1" id="KW-0472">Membrane</keyword>
<evidence type="ECO:0000313" key="3">
    <source>
        <dbReference type="EMBL" id="CAF3499162.1"/>
    </source>
</evidence>
<keyword evidence="1" id="KW-0812">Transmembrane</keyword>
<dbReference type="AlphaFoldDB" id="A0A821GI77"/>
<feature type="domain" description="CWH43-like N-terminal" evidence="2">
    <location>
        <begin position="11"/>
        <end position="208"/>
    </location>
</feature>
<dbReference type="EMBL" id="CAJNYV010004100">
    <property type="protein sequence ID" value="CAF3644225.1"/>
    <property type="molecule type" value="Genomic_DNA"/>
</dbReference>
<protein>
    <recommendedName>
        <fullName evidence="2">CWH43-like N-terminal domain-containing protein</fullName>
    </recommendedName>
</protein>
<dbReference type="Proteomes" id="UP000663865">
    <property type="component" value="Unassembled WGS sequence"/>
</dbReference>
<feature type="transmembrane region" description="Helical" evidence="1">
    <location>
        <begin position="125"/>
        <end position="149"/>
    </location>
</feature>
<dbReference type="InterPro" id="IPR019402">
    <property type="entry name" value="CWH43_N"/>
</dbReference>
<dbReference type="Pfam" id="PF10277">
    <property type="entry name" value="Frag1"/>
    <property type="match status" value="1"/>
</dbReference>
<feature type="transmembrane region" description="Helical" evidence="1">
    <location>
        <begin position="12"/>
        <end position="35"/>
    </location>
</feature>
<sequence length="232" mass="26192">MTNTCTVIWFRIILILPFTSILTLVLTLIMCSQVPNNIQPGEQLPQISDLGTGEAHNYFMSGFIILLPQFLFMFIGRLQFLIQSQKIVHCAIILLIHVSLFICGIFLLIMAIVNEDDRRTLHLVGAIGTFACIAFYCILHTILIIYLFIHRSEAIEHSNFILPLWFLGCTIMSVASSIALVVTFTSIPEYFAVGTPFLYFLGFVPQFWSKAKLIKADTNLTHTVRNSNPSET</sequence>
<keyword evidence="1" id="KW-1133">Transmembrane helix</keyword>
<reference evidence="5" key="1">
    <citation type="submission" date="2021-02" db="EMBL/GenBank/DDBJ databases">
        <authorList>
            <person name="Nowell W R."/>
        </authorList>
    </citation>
    <scope>NUCLEOTIDE SEQUENCE</scope>
</reference>
<gene>
    <name evidence="3" type="ORF">FME351_LOCUS16669</name>
    <name evidence="4" type="ORF">KIK155_LOCUS23100</name>
    <name evidence="5" type="ORF">TOA249_LOCUS14866</name>
</gene>
<evidence type="ECO:0000313" key="5">
    <source>
        <dbReference type="EMBL" id="CAF4664046.1"/>
    </source>
</evidence>
<feature type="transmembrane region" description="Helical" evidence="1">
    <location>
        <begin position="55"/>
        <end position="75"/>
    </location>
</feature>
<accession>A0A821GI77</accession>
<evidence type="ECO:0000256" key="1">
    <source>
        <dbReference type="SAM" id="Phobius"/>
    </source>
</evidence>
<dbReference type="Proteomes" id="UP000663869">
    <property type="component" value="Unassembled WGS sequence"/>
</dbReference>
<feature type="transmembrane region" description="Helical" evidence="1">
    <location>
        <begin position="161"/>
        <end position="184"/>
    </location>
</feature>
<evidence type="ECO:0000259" key="2">
    <source>
        <dbReference type="Pfam" id="PF10277"/>
    </source>
</evidence>
<name>A0A821GI77_9BILA</name>
<comment type="caution">
    <text evidence="5">The sequence shown here is derived from an EMBL/GenBank/DDBJ whole genome shotgun (WGS) entry which is preliminary data.</text>
</comment>
<evidence type="ECO:0000313" key="4">
    <source>
        <dbReference type="EMBL" id="CAF3644225.1"/>
    </source>
</evidence>
<feature type="transmembrane region" description="Helical" evidence="1">
    <location>
        <begin position="87"/>
        <end position="113"/>
    </location>
</feature>
<proteinExistence type="predicted"/>